<dbReference type="EMBL" id="CAJNOJ010000245">
    <property type="protein sequence ID" value="CAF1331427.1"/>
    <property type="molecule type" value="Genomic_DNA"/>
</dbReference>
<reference evidence="2" key="1">
    <citation type="submission" date="2021-02" db="EMBL/GenBank/DDBJ databases">
        <authorList>
            <person name="Nowell W R."/>
        </authorList>
    </citation>
    <scope>NUCLEOTIDE SEQUENCE</scope>
</reference>
<evidence type="ECO:0000313" key="3">
    <source>
        <dbReference type="Proteomes" id="UP000663852"/>
    </source>
</evidence>
<evidence type="ECO:0000313" key="2">
    <source>
        <dbReference type="EMBL" id="CAF1331427.1"/>
    </source>
</evidence>
<keyword evidence="1" id="KW-0812">Transmembrane</keyword>
<organism evidence="2 3">
    <name type="scientific">Adineta ricciae</name>
    <name type="common">Rotifer</name>
    <dbReference type="NCBI Taxonomy" id="249248"/>
    <lineage>
        <taxon>Eukaryota</taxon>
        <taxon>Metazoa</taxon>
        <taxon>Spiralia</taxon>
        <taxon>Gnathifera</taxon>
        <taxon>Rotifera</taxon>
        <taxon>Eurotatoria</taxon>
        <taxon>Bdelloidea</taxon>
        <taxon>Adinetida</taxon>
        <taxon>Adinetidae</taxon>
        <taxon>Adineta</taxon>
    </lineage>
</organism>
<name>A0A815FY54_ADIRI</name>
<keyword evidence="1" id="KW-0472">Membrane</keyword>
<accession>A0A815FY54</accession>
<feature type="transmembrane region" description="Helical" evidence="1">
    <location>
        <begin position="146"/>
        <end position="169"/>
    </location>
</feature>
<comment type="caution">
    <text evidence="2">The sequence shown here is derived from an EMBL/GenBank/DDBJ whole genome shotgun (WGS) entry which is preliminary data.</text>
</comment>
<keyword evidence="1" id="KW-1133">Transmembrane helix</keyword>
<proteinExistence type="predicted"/>
<gene>
    <name evidence="2" type="ORF">EDS130_LOCUS32211</name>
</gene>
<protein>
    <submittedName>
        <fullName evidence="2">Uncharacterized protein</fullName>
    </submittedName>
</protein>
<dbReference type="AlphaFoldDB" id="A0A815FY54"/>
<feature type="transmembrane region" description="Helical" evidence="1">
    <location>
        <begin position="17"/>
        <end position="39"/>
    </location>
</feature>
<dbReference type="Proteomes" id="UP000663852">
    <property type="component" value="Unassembled WGS sequence"/>
</dbReference>
<sequence>MTRSCCKFLDNWGGFHLFFSVIGLIFYGPWIIWGSIATAKYVKERQSQHLYDNTSCLLLNYTIHAHTCFDCSGEGCEHLPCYDENFWVSYLIHNGTLVNSLIFTKEEPTKHSQTQIGNHYLCFYDRTRVTLCIWKIPNGESYLRQLCAAFGVLGILLLATLFVICIVNVDIDVGQGGVAPPDGGSCA</sequence>
<evidence type="ECO:0000256" key="1">
    <source>
        <dbReference type="SAM" id="Phobius"/>
    </source>
</evidence>